<evidence type="ECO:0000313" key="2">
    <source>
        <dbReference type="EMBL" id="CAF4941419.1"/>
    </source>
</evidence>
<protein>
    <submittedName>
        <fullName evidence="1">Uncharacterized protein</fullName>
    </submittedName>
</protein>
<feature type="non-terminal residue" evidence="1">
    <location>
        <position position="1"/>
    </location>
</feature>
<dbReference type="EMBL" id="CAJOBP010089286">
    <property type="protein sequence ID" value="CAF4941419.1"/>
    <property type="molecule type" value="Genomic_DNA"/>
</dbReference>
<gene>
    <name evidence="1" type="ORF">UJA718_LOCUS45728</name>
    <name evidence="2" type="ORF">UJA718_LOCUS47341</name>
</gene>
<proteinExistence type="predicted"/>
<accession>A0A821VFM3</accession>
<dbReference type="Proteomes" id="UP000663873">
    <property type="component" value="Unassembled WGS sequence"/>
</dbReference>
<organism evidence="1 3">
    <name type="scientific">Rotaria socialis</name>
    <dbReference type="NCBI Taxonomy" id="392032"/>
    <lineage>
        <taxon>Eukaryota</taxon>
        <taxon>Metazoa</taxon>
        <taxon>Spiralia</taxon>
        <taxon>Gnathifera</taxon>
        <taxon>Rotifera</taxon>
        <taxon>Eurotatoria</taxon>
        <taxon>Bdelloidea</taxon>
        <taxon>Philodinida</taxon>
        <taxon>Philodinidae</taxon>
        <taxon>Rotaria</taxon>
    </lineage>
</organism>
<comment type="caution">
    <text evidence="1">The sequence shown here is derived from an EMBL/GenBank/DDBJ whole genome shotgun (WGS) entry which is preliminary data.</text>
</comment>
<reference evidence="1" key="1">
    <citation type="submission" date="2021-02" db="EMBL/GenBank/DDBJ databases">
        <authorList>
            <person name="Nowell W R."/>
        </authorList>
    </citation>
    <scope>NUCLEOTIDE SEQUENCE</scope>
</reference>
<dbReference type="EMBL" id="CAJOBP010078144">
    <property type="protein sequence ID" value="CAF4905591.1"/>
    <property type="molecule type" value="Genomic_DNA"/>
</dbReference>
<dbReference type="AlphaFoldDB" id="A0A821VFM3"/>
<evidence type="ECO:0000313" key="1">
    <source>
        <dbReference type="EMBL" id="CAF4905591.1"/>
    </source>
</evidence>
<evidence type="ECO:0000313" key="3">
    <source>
        <dbReference type="Proteomes" id="UP000663873"/>
    </source>
</evidence>
<keyword evidence="3" id="KW-1185">Reference proteome</keyword>
<name>A0A821VFM3_9BILA</name>
<sequence length="53" mass="6220">MLHGEFEGPREHASTFDQYSVLITKQADADVEQFLNQEHSFNDYIQEVQKYKG</sequence>